<evidence type="ECO:0000256" key="2">
    <source>
        <dbReference type="SAM" id="Phobius"/>
    </source>
</evidence>
<comment type="caution">
    <text evidence="3">The sequence shown here is derived from an EMBL/GenBank/DDBJ whole genome shotgun (WGS) entry which is preliminary data.</text>
</comment>
<keyword evidence="2" id="KW-1133">Transmembrane helix</keyword>
<reference evidence="3 4" key="1">
    <citation type="submission" date="2018-08" db="EMBL/GenBank/DDBJ databases">
        <title>Sequencing the genomes of 1000 actinobacteria strains.</title>
        <authorList>
            <person name="Klenk H.-P."/>
        </authorList>
    </citation>
    <scope>NUCLEOTIDE SEQUENCE [LARGE SCALE GENOMIC DNA]</scope>
    <source>
        <strain evidence="3 4">DSM 43927</strain>
    </source>
</reference>
<organism evidence="3 4">
    <name type="scientific">Thermomonospora umbrina</name>
    <dbReference type="NCBI Taxonomy" id="111806"/>
    <lineage>
        <taxon>Bacteria</taxon>
        <taxon>Bacillati</taxon>
        <taxon>Actinomycetota</taxon>
        <taxon>Actinomycetes</taxon>
        <taxon>Streptosporangiales</taxon>
        <taxon>Thermomonosporaceae</taxon>
        <taxon>Thermomonospora</taxon>
    </lineage>
</organism>
<evidence type="ECO:0000313" key="4">
    <source>
        <dbReference type="Proteomes" id="UP000256661"/>
    </source>
</evidence>
<accession>A0A3D9SYZ8</accession>
<proteinExistence type="predicted"/>
<evidence type="ECO:0000256" key="1">
    <source>
        <dbReference type="SAM" id="MobiDB-lite"/>
    </source>
</evidence>
<dbReference type="EMBL" id="QTTT01000001">
    <property type="protein sequence ID" value="REF01167.1"/>
    <property type="molecule type" value="Genomic_DNA"/>
</dbReference>
<dbReference type="Proteomes" id="UP000256661">
    <property type="component" value="Unassembled WGS sequence"/>
</dbReference>
<evidence type="ECO:0000313" key="3">
    <source>
        <dbReference type="EMBL" id="REF01167.1"/>
    </source>
</evidence>
<dbReference type="RefSeq" id="WP_116026236.1">
    <property type="nucleotide sequence ID" value="NZ_QTTT01000001.1"/>
</dbReference>
<keyword evidence="2" id="KW-0472">Membrane</keyword>
<dbReference type="AlphaFoldDB" id="A0A3D9SYZ8"/>
<feature type="transmembrane region" description="Helical" evidence="2">
    <location>
        <begin position="118"/>
        <end position="139"/>
    </location>
</feature>
<protein>
    <submittedName>
        <fullName evidence="3">Uncharacterized protein DUF2637</fullName>
    </submittedName>
</protein>
<keyword evidence="2" id="KW-0812">Transmembrane</keyword>
<feature type="compositionally biased region" description="Pro residues" evidence="1">
    <location>
        <begin position="238"/>
        <end position="248"/>
    </location>
</feature>
<gene>
    <name evidence="3" type="ORF">DFJ69_6767</name>
</gene>
<dbReference type="InterPro" id="IPR021235">
    <property type="entry name" value="DUF2637"/>
</dbReference>
<feature type="transmembrane region" description="Helical" evidence="2">
    <location>
        <begin position="91"/>
        <end position="112"/>
    </location>
</feature>
<feature type="region of interest" description="Disordered" evidence="1">
    <location>
        <begin position="201"/>
        <end position="248"/>
    </location>
</feature>
<keyword evidence="4" id="KW-1185">Reference proteome</keyword>
<sequence length="379" mass="40672">MIADSRAQAWTRWGAVAFMATAVLTATAGGFAQSYAGLYHWALEHGLKGWKAESFPLLVDLFIIVGELGLFLLAIDAFVIHRRNMLSWLDFCLPLTIAMAGWTASLIFNVGHVGRQEFSYQVTAAVPPIVSMLGLFVLLRTLHRYVSQNVEAAKPAPAEPPRAIAAPVTLHQITLMPMRVTGPIPQVGGIRVEKALESGGAARGAQAGQEAEEAGAAKATAQAPAAPVKRAKPRRPAPEPAAEPEPEPAPHLAVVGAAARAGVNGHGRLDTNALEQPVLTPEPEAPAATAESLRSVAMSALDRHEGDVAATLAVVRAEGHLSDETEIRRIRDNHWFPYAVYRLLAKHKGDGALVRQELVERGIEFDPTALRELVESWRA</sequence>
<feature type="compositionally biased region" description="Low complexity" evidence="1">
    <location>
        <begin position="203"/>
        <end position="228"/>
    </location>
</feature>
<feature type="transmembrane region" description="Helical" evidence="2">
    <location>
        <begin position="56"/>
        <end position="79"/>
    </location>
</feature>
<dbReference type="Pfam" id="PF10935">
    <property type="entry name" value="DUF2637"/>
    <property type="match status" value="1"/>
</dbReference>
<name>A0A3D9SYZ8_9ACTN</name>
<dbReference type="OrthoDB" id="3456987at2"/>